<protein>
    <submittedName>
        <fullName evidence="7">Nicotinamide N-methyltransferase-like</fullName>
    </submittedName>
</protein>
<proteinExistence type="inferred from homology"/>
<dbReference type="STRING" id="38654.A0A1U7SNP9"/>
<name>A0A1U7SNP9_ALLSI</name>
<dbReference type="GO" id="GO:0005829">
    <property type="term" value="C:cytosol"/>
    <property type="evidence" value="ECO:0007669"/>
    <property type="project" value="TreeGrafter"/>
</dbReference>
<accession>A0A1U7SNP9</accession>
<evidence type="ECO:0000256" key="4">
    <source>
        <dbReference type="ARBA" id="ARBA00022691"/>
    </source>
</evidence>
<keyword evidence="3" id="KW-0808">Transferase</keyword>
<reference evidence="7" key="1">
    <citation type="submission" date="2025-08" db="UniProtKB">
        <authorList>
            <consortium name="RefSeq"/>
        </authorList>
    </citation>
    <scope>IDENTIFICATION</scope>
</reference>
<dbReference type="PROSITE" id="PS51681">
    <property type="entry name" value="SAM_MT_NNMT_PNMT_TEMT"/>
    <property type="match status" value="1"/>
</dbReference>
<dbReference type="InterPro" id="IPR053384">
    <property type="entry name" value="SAM-dep_methyltransferase"/>
</dbReference>
<dbReference type="Pfam" id="PF01234">
    <property type="entry name" value="NNMT_PNMT_TEMT"/>
    <property type="match status" value="1"/>
</dbReference>
<feature type="region of interest" description="Disordered" evidence="5">
    <location>
        <begin position="56"/>
        <end position="79"/>
    </location>
</feature>
<evidence type="ECO:0000313" key="7">
    <source>
        <dbReference type="RefSeq" id="XP_006039212.3"/>
    </source>
</evidence>
<organism evidence="6 7">
    <name type="scientific">Alligator sinensis</name>
    <name type="common">Chinese alligator</name>
    <dbReference type="NCBI Taxonomy" id="38654"/>
    <lineage>
        <taxon>Eukaryota</taxon>
        <taxon>Metazoa</taxon>
        <taxon>Chordata</taxon>
        <taxon>Craniata</taxon>
        <taxon>Vertebrata</taxon>
        <taxon>Euteleostomi</taxon>
        <taxon>Archelosauria</taxon>
        <taxon>Archosauria</taxon>
        <taxon>Crocodylia</taxon>
        <taxon>Alligatoridae</taxon>
        <taxon>Alligatorinae</taxon>
        <taxon>Alligator</taxon>
    </lineage>
</organism>
<dbReference type="GO" id="GO:0008170">
    <property type="term" value="F:N-methyltransferase activity"/>
    <property type="evidence" value="ECO:0007669"/>
    <property type="project" value="TreeGrafter"/>
</dbReference>
<dbReference type="FunFam" id="3.40.50.150:FF:000065">
    <property type="entry name" value="Phenylethanolamine N-methyltransferase"/>
    <property type="match status" value="1"/>
</dbReference>
<keyword evidence="2" id="KW-0489">Methyltransferase</keyword>
<dbReference type="Proteomes" id="UP000189705">
    <property type="component" value="Unplaced"/>
</dbReference>
<comment type="similarity">
    <text evidence="1">Belongs to the class I-like SAM-binding methyltransferase superfamily. NNMT/PNMT/TEMT family.</text>
</comment>
<dbReference type="InterPro" id="IPR000940">
    <property type="entry name" value="NNMT_TEMT_trans"/>
</dbReference>
<evidence type="ECO:0000256" key="2">
    <source>
        <dbReference type="ARBA" id="ARBA00022603"/>
    </source>
</evidence>
<keyword evidence="4" id="KW-0949">S-adenosyl-L-methionine</keyword>
<dbReference type="NCBIfam" id="NF041360">
    <property type="entry name" value="GntF_guanitoxin"/>
    <property type="match status" value="1"/>
</dbReference>
<dbReference type="GO" id="GO:0008757">
    <property type="term" value="F:S-adenosylmethionine-dependent methyltransferase activity"/>
    <property type="evidence" value="ECO:0007669"/>
    <property type="project" value="UniProtKB-ARBA"/>
</dbReference>
<dbReference type="eggNOG" id="KOG4564">
    <property type="taxonomic scope" value="Eukaryota"/>
</dbReference>
<evidence type="ECO:0000256" key="1">
    <source>
        <dbReference type="ARBA" id="ARBA00007996"/>
    </source>
</evidence>
<dbReference type="Gene3D" id="3.40.50.150">
    <property type="entry name" value="Vaccinia Virus protein VP39"/>
    <property type="match status" value="1"/>
</dbReference>
<dbReference type="InParanoid" id="A0A1U7SNP9"/>
<keyword evidence="6" id="KW-1185">Reference proteome</keyword>
<dbReference type="GO" id="GO:0032259">
    <property type="term" value="P:methylation"/>
    <property type="evidence" value="ECO:0007669"/>
    <property type="project" value="UniProtKB-KW"/>
</dbReference>
<dbReference type="GeneID" id="102378197"/>
<dbReference type="KEGG" id="asn:102378197"/>
<evidence type="ECO:0000313" key="6">
    <source>
        <dbReference type="Proteomes" id="UP000189705"/>
    </source>
</evidence>
<dbReference type="SUPFAM" id="SSF53335">
    <property type="entry name" value="S-adenosyl-L-methionine-dependent methyltransferases"/>
    <property type="match status" value="1"/>
</dbReference>
<evidence type="ECO:0000256" key="5">
    <source>
        <dbReference type="SAM" id="MobiDB-lite"/>
    </source>
</evidence>
<sequence>MLSAPLWSQGQYVKSATCHVNTLPSVHHCQVPCGSLGSSKHTKKNYTIRTVQSHEAAIRSKHPQPAQPPDRSECLPCQGHDALPRSNAGDVKGDTLIDIGSGPTIYHLLSACEKFNEIIISDYTDGNRQELEKWLKKEPGAFDWTPAVKYVCELEGQREKWAEKEEKLRKKVKQVLKCDVRKPNPLAPVTLPAADCLLSMLCLEAACKDLGTFRAAVKNISSLVKPGGHLVLNTVLKGTYYLVGQHNFSCLGLDRESVEAAVRDAGCIIEHIQEAPEPAPGSISDYTDLVSLVARKQHAA</sequence>
<dbReference type="RefSeq" id="XP_006039212.3">
    <property type="nucleotide sequence ID" value="XM_006039150.3"/>
</dbReference>
<dbReference type="PANTHER" id="PTHR10867">
    <property type="entry name" value="NNMT/PNMT/TEMT FAMILY MEMBER"/>
    <property type="match status" value="1"/>
</dbReference>
<evidence type="ECO:0000256" key="3">
    <source>
        <dbReference type="ARBA" id="ARBA00022679"/>
    </source>
</evidence>
<dbReference type="AlphaFoldDB" id="A0A1U7SNP9"/>
<dbReference type="PANTHER" id="PTHR10867:SF32">
    <property type="entry name" value="NICOTINAMIDE N-METHYLTRANSFERASE"/>
    <property type="match status" value="1"/>
</dbReference>
<gene>
    <name evidence="7" type="primary">LOC102378197</name>
</gene>
<dbReference type="InterPro" id="IPR029063">
    <property type="entry name" value="SAM-dependent_MTases_sf"/>
</dbReference>